<sequence length="53" mass="5976">MGRFPCGDPLRFTFQGVLFIVTSFVDSDEANFPFGSLPIIIHISIRSFLDLIQ</sequence>
<organism evidence="1 2">
    <name type="scientific">Beta vulgaris subsp. vulgaris</name>
    <name type="common">Beet</name>
    <dbReference type="NCBI Taxonomy" id="3555"/>
    <lineage>
        <taxon>Eukaryota</taxon>
        <taxon>Viridiplantae</taxon>
        <taxon>Streptophyta</taxon>
        <taxon>Embryophyta</taxon>
        <taxon>Tracheophyta</taxon>
        <taxon>Spermatophyta</taxon>
        <taxon>Magnoliopsida</taxon>
        <taxon>eudicotyledons</taxon>
        <taxon>Gunneridae</taxon>
        <taxon>Pentapetalae</taxon>
        <taxon>Caryophyllales</taxon>
        <taxon>Chenopodiaceae</taxon>
        <taxon>Betoideae</taxon>
        <taxon>Beta</taxon>
    </lineage>
</organism>
<dbReference type="AlphaFoldDB" id="A0A0J8BF36"/>
<accession>A0A0J8BF36</accession>
<name>A0A0J8BF36_BETVV</name>
<dbReference type="Gramene" id="KMS99536">
    <property type="protein sequence ID" value="KMS99536"/>
    <property type="gene ID" value="BVRB_1g023070"/>
</dbReference>
<keyword evidence="2" id="KW-1185">Reference proteome</keyword>
<evidence type="ECO:0000313" key="2">
    <source>
        <dbReference type="Proteomes" id="UP000035740"/>
    </source>
</evidence>
<proteinExistence type="predicted"/>
<reference evidence="1 2" key="1">
    <citation type="journal article" date="2014" name="Nature">
        <title>The genome of the recently domesticated crop plant sugar beet (Beta vulgaris).</title>
        <authorList>
            <person name="Dohm J.C."/>
            <person name="Minoche A.E."/>
            <person name="Holtgrawe D."/>
            <person name="Capella-Gutierrez S."/>
            <person name="Zakrzewski F."/>
            <person name="Tafer H."/>
            <person name="Rupp O."/>
            <person name="Sorensen T.R."/>
            <person name="Stracke R."/>
            <person name="Reinhardt R."/>
            <person name="Goesmann A."/>
            <person name="Kraft T."/>
            <person name="Schulz B."/>
            <person name="Stadler P.F."/>
            <person name="Schmidt T."/>
            <person name="Gabaldon T."/>
            <person name="Lehrach H."/>
            <person name="Weisshaar B."/>
            <person name="Himmelbauer H."/>
        </authorList>
    </citation>
    <scope>NUCLEOTIDE SEQUENCE [LARGE SCALE GENOMIC DNA]</scope>
    <source>
        <tissue evidence="1">Taproot</tissue>
    </source>
</reference>
<protein>
    <submittedName>
        <fullName evidence="1">Uncharacterized protein</fullName>
    </submittedName>
</protein>
<dbReference type="Proteomes" id="UP000035740">
    <property type="component" value="Unassembled WGS sequence"/>
</dbReference>
<evidence type="ECO:0000313" key="1">
    <source>
        <dbReference type="EMBL" id="KMS99536.1"/>
    </source>
</evidence>
<gene>
    <name evidence="1" type="ORF">BVRB_1g023070</name>
</gene>
<dbReference type="EMBL" id="KQ090215">
    <property type="protein sequence ID" value="KMS99536.1"/>
    <property type="molecule type" value="Genomic_DNA"/>
</dbReference>